<dbReference type="EMBL" id="SHNP01000007">
    <property type="protein sequence ID" value="MCX2975400.1"/>
    <property type="molecule type" value="Genomic_DNA"/>
</dbReference>
<dbReference type="PROSITE" id="PS00061">
    <property type="entry name" value="ADH_SHORT"/>
    <property type="match status" value="1"/>
</dbReference>
<proteinExistence type="inferred from homology"/>
<dbReference type="InterPro" id="IPR036291">
    <property type="entry name" value="NAD(P)-bd_dom_sf"/>
</dbReference>
<comment type="similarity">
    <text evidence="1">Belongs to the short-chain dehydrogenases/reductases (SDR) family.</text>
</comment>
<evidence type="ECO:0000313" key="2">
    <source>
        <dbReference type="EMBL" id="MCX2975400.1"/>
    </source>
</evidence>
<dbReference type="PANTHER" id="PTHR43943:SF2">
    <property type="entry name" value="DEHYDROGENASE_REDUCTASE 4"/>
    <property type="match status" value="1"/>
</dbReference>
<dbReference type="InterPro" id="IPR002347">
    <property type="entry name" value="SDR_fam"/>
</dbReference>
<dbReference type="PANTHER" id="PTHR43943">
    <property type="entry name" value="DEHYDROGENASE/REDUCTASE (SDR FAMILY) MEMBER 4"/>
    <property type="match status" value="1"/>
</dbReference>
<keyword evidence="3" id="KW-1185">Reference proteome</keyword>
<dbReference type="PRINTS" id="PR00080">
    <property type="entry name" value="SDRFAMILY"/>
</dbReference>
<dbReference type="RefSeq" id="WP_279254039.1">
    <property type="nucleotide sequence ID" value="NZ_SHNP01000007.1"/>
</dbReference>
<dbReference type="Pfam" id="PF13561">
    <property type="entry name" value="adh_short_C2"/>
    <property type="match status" value="1"/>
</dbReference>
<organism evidence="2 3">
    <name type="scientific">Candidatus Seongchinamella marina</name>
    <dbReference type="NCBI Taxonomy" id="2518990"/>
    <lineage>
        <taxon>Bacteria</taxon>
        <taxon>Pseudomonadati</taxon>
        <taxon>Pseudomonadota</taxon>
        <taxon>Gammaproteobacteria</taxon>
        <taxon>Cellvibrionales</taxon>
        <taxon>Halieaceae</taxon>
        <taxon>Seongchinamella</taxon>
    </lineage>
</organism>
<dbReference type="Proteomes" id="UP001143307">
    <property type="component" value="Unassembled WGS sequence"/>
</dbReference>
<dbReference type="PRINTS" id="PR00081">
    <property type="entry name" value="GDHRDH"/>
</dbReference>
<protein>
    <submittedName>
        <fullName evidence="2">SDR family oxidoreductase</fullName>
    </submittedName>
</protein>
<evidence type="ECO:0000256" key="1">
    <source>
        <dbReference type="ARBA" id="ARBA00006484"/>
    </source>
</evidence>
<evidence type="ECO:0000313" key="3">
    <source>
        <dbReference type="Proteomes" id="UP001143307"/>
    </source>
</evidence>
<dbReference type="SUPFAM" id="SSF51735">
    <property type="entry name" value="NAD(P)-binding Rossmann-fold domains"/>
    <property type="match status" value="1"/>
</dbReference>
<name>A0ABT3SZG6_9GAMM</name>
<reference evidence="2" key="1">
    <citation type="submission" date="2019-02" db="EMBL/GenBank/DDBJ databases">
        <authorList>
            <person name="Li S.-H."/>
        </authorList>
    </citation>
    <scope>NUCLEOTIDE SEQUENCE</scope>
    <source>
        <strain evidence="2">IMCC8485</strain>
    </source>
</reference>
<sequence>MNLFDLTGKVALITGSSRGIGKAIAEQMAAHGARVVISSRKAPACEEVAKAINAEHGDGTAIAVAASISSKEDLQRLVETTNEQLGEVDILVCNAATNPYYGPMDGISDEQFKKILSNNVISNHWLVQQVAPGMRKRKEGAIIIVSSVGGMTGSTTIGAYNISKAADFQLARNLAAEFGADNVRVNCIAPGLIKTDFARALWEDPQMLELVTATAPMKRIGLPEEVAGAAVFLAAPAGNFITGQIIVVDGGVTSV</sequence>
<dbReference type="CDD" id="cd05233">
    <property type="entry name" value="SDR_c"/>
    <property type="match status" value="1"/>
</dbReference>
<accession>A0ABT3SZG6</accession>
<gene>
    <name evidence="2" type="ORF">EYC87_17605</name>
</gene>
<dbReference type="InterPro" id="IPR020904">
    <property type="entry name" value="Sc_DH/Rdtase_CS"/>
</dbReference>
<dbReference type="Gene3D" id="3.40.50.720">
    <property type="entry name" value="NAD(P)-binding Rossmann-like Domain"/>
    <property type="match status" value="1"/>
</dbReference>
<dbReference type="NCBIfam" id="NF005559">
    <property type="entry name" value="PRK07231.1"/>
    <property type="match status" value="1"/>
</dbReference>
<comment type="caution">
    <text evidence="2">The sequence shown here is derived from an EMBL/GenBank/DDBJ whole genome shotgun (WGS) entry which is preliminary data.</text>
</comment>